<gene>
    <name evidence="6" type="ORF">CA606_01750</name>
</gene>
<dbReference type="SMART" id="SM00382">
    <property type="entry name" value="AAA"/>
    <property type="match status" value="1"/>
</dbReference>
<dbReference type="InterPro" id="IPR050166">
    <property type="entry name" value="ABC_transporter_ATP-bind"/>
</dbReference>
<dbReference type="AlphaFoldDB" id="A0A290MGG2"/>
<dbReference type="InterPro" id="IPR003439">
    <property type="entry name" value="ABC_transporter-like_ATP-bd"/>
</dbReference>
<name>A0A290MGG2_CAUVI</name>
<dbReference type="PANTHER" id="PTHR42788">
    <property type="entry name" value="TAURINE IMPORT ATP-BINDING PROTEIN-RELATED"/>
    <property type="match status" value="1"/>
</dbReference>
<evidence type="ECO:0000256" key="1">
    <source>
        <dbReference type="ARBA" id="ARBA00005417"/>
    </source>
</evidence>
<dbReference type="InterPro" id="IPR017871">
    <property type="entry name" value="ABC_transporter-like_CS"/>
</dbReference>
<dbReference type="GO" id="GO:0005524">
    <property type="term" value="F:ATP binding"/>
    <property type="evidence" value="ECO:0007669"/>
    <property type="project" value="UniProtKB-KW"/>
</dbReference>
<proteinExistence type="inferred from homology"/>
<dbReference type="PANTHER" id="PTHR42788:SF19">
    <property type="entry name" value="ALIPHATIC SULFONATES IMPORT ATP-BINDING PROTEIN SSUB 2"/>
    <property type="match status" value="1"/>
</dbReference>
<dbReference type="SUPFAM" id="SSF52540">
    <property type="entry name" value="P-loop containing nucleoside triphosphate hydrolases"/>
    <property type="match status" value="1"/>
</dbReference>
<dbReference type="PROSITE" id="PS50893">
    <property type="entry name" value="ABC_TRANSPORTER_2"/>
    <property type="match status" value="1"/>
</dbReference>
<evidence type="ECO:0000256" key="4">
    <source>
        <dbReference type="ARBA" id="ARBA00022840"/>
    </source>
</evidence>
<evidence type="ECO:0000259" key="5">
    <source>
        <dbReference type="PROSITE" id="PS50893"/>
    </source>
</evidence>
<dbReference type="InterPro" id="IPR003593">
    <property type="entry name" value="AAA+_ATPase"/>
</dbReference>
<accession>A0A290MGG2</accession>
<evidence type="ECO:0000313" key="6">
    <source>
        <dbReference type="EMBL" id="ATC31173.1"/>
    </source>
</evidence>
<dbReference type="Pfam" id="PF00005">
    <property type="entry name" value="ABC_tran"/>
    <property type="match status" value="1"/>
</dbReference>
<dbReference type="RefSeq" id="WP_096050636.1">
    <property type="nucleotide sequence ID" value="NZ_CP023315.3"/>
</dbReference>
<evidence type="ECO:0000256" key="3">
    <source>
        <dbReference type="ARBA" id="ARBA00022741"/>
    </source>
</evidence>
<reference evidence="7" key="1">
    <citation type="submission" date="2017-09" db="EMBL/GenBank/DDBJ databases">
        <title>Genome evolution observed in wild isolates of Caulobacter crescentus.</title>
        <authorList>
            <person name="Ely B."/>
            <person name="Wilson K."/>
            <person name="Scott D."/>
        </authorList>
    </citation>
    <scope>NUCLEOTIDE SEQUENCE [LARGE SCALE GENOMIC DNA]</scope>
    <source>
        <strain evidence="7">CB13b1a</strain>
    </source>
</reference>
<dbReference type="Proteomes" id="UP000217311">
    <property type="component" value="Chromosome"/>
</dbReference>
<dbReference type="EMBL" id="CP023315">
    <property type="protein sequence ID" value="ATC31173.1"/>
    <property type="molecule type" value="Genomic_DNA"/>
</dbReference>
<feature type="domain" description="ABC transporter" evidence="5">
    <location>
        <begin position="5"/>
        <end position="228"/>
    </location>
</feature>
<evidence type="ECO:0000256" key="2">
    <source>
        <dbReference type="ARBA" id="ARBA00022448"/>
    </source>
</evidence>
<organism evidence="6 7">
    <name type="scientific">Caulobacter vibrioides</name>
    <name type="common">Caulobacter crescentus</name>
    <dbReference type="NCBI Taxonomy" id="155892"/>
    <lineage>
        <taxon>Bacteria</taxon>
        <taxon>Pseudomonadati</taxon>
        <taxon>Pseudomonadota</taxon>
        <taxon>Alphaproteobacteria</taxon>
        <taxon>Caulobacterales</taxon>
        <taxon>Caulobacteraceae</taxon>
        <taxon>Caulobacter</taxon>
    </lineage>
</organism>
<keyword evidence="4 6" id="KW-0067">ATP-binding</keyword>
<dbReference type="InterPro" id="IPR027417">
    <property type="entry name" value="P-loop_NTPase"/>
</dbReference>
<protein>
    <submittedName>
        <fullName evidence="6">ABC transporter ATP-binding protein</fullName>
    </submittedName>
</protein>
<dbReference type="Gene3D" id="3.40.50.300">
    <property type="entry name" value="P-loop containing nucleotide triphosphate hydrolases"/>
    <property type="match status" value="1"/>
</dbReference>
<keyword evidence="2" id="KW-0813">Transport</keyword>
<comment type="similarity">
    <text evidence="1">Belongs to the ABC transporter superfamily.</text>
</comment>
<keyword evidence="3" id="KW-0547">Nucleotide-binding</keyword>
<dbReference type="GO" id="GO:0016887">
    <property type="term" value="F:ATP hydrolysis activity"/>
    <property type="evidence" value="ECO:0007669"/>
    <property type="project" value="InterPro"/>
</dbReference>
<sequence>MSAPVASLSAVEVDYARGRALGPFDLALAPGEIVALVGPSGCGKSTALRLLAGLEQPSRGQVTRLAGKGETSVVFQAPTLAPWLSARDNVALPLVLAGVAKPAALAAADEALSKVGLGAALHARPSQLSGGMAMRASLARALVTRPRLLLLDEPFAALDEITRRALADDVLALAAESAPAMVFVTHSVEEAVYMARRVVVMTPGPGRIAGEVTIDAPLRRPPGFRTTQAFRAAAEAVSDLLAAASERAA</sequence>
<dbReference type="PROSITE" id="PS00211">
    <property type="entry name" value="ABC_TRANSPORTER_1"/>
    <property type="match status" value="1"/>
</dbReference>
<evidence type="ECO:0000313" key="7">
    <source>
        <dbReference type="Proteomes" id="UP000217311"/>
    </source>
</evidence>